<dbReference type="Pfam" id="PF01435">
    <property type="entry name" value="Peptidase_M48"/>
    <property type="match status" value="1"/>
</dbReference>
<dbReference type="CDD" id="cd07328">
    <property type="entry name" value="M48_Ste24p_like"/>
    <property type="match status" value="1"/>
</dbReference>
<evidence type="ECO:0000313" key="14">
    <source>
        <dbReference type="Proteomes" id="UP000306808"/>
    </source>
</evidence>
<name>A0A4U0NL16_9SPHI</name>
<accession>A0A4U0NL16</accession>
<comment type="cofactor">
    <cofactor evidence="1">
        <name>Zn(2+)</name>
        <dbReference type="ChEBI" id="CHEBI:29105"/>
    </cofactor>
</comment>
<dbReference type="Gene3D" id="3.30.2010.10">
    <property type="entry name" value="Metalloproteases ('zincins'), catalytic domain"/>
    <property type="match status" value="1"/>
</dbReference>
<gene>
    <name evidence="13" type="ORF">FAZ15_15985</name>
</gene>
<keyword evidence="4 11" id="KW-0812">Transmembrane</keyword>
<keyword evidence="9" id="KW-0482">Metalloprotease</keyword>
<evidence type="ECO:0000313" key="13">
    <source>
        <dbReference type="EMBL" id="TJZ54960.1"/>
    </source>
</evidence>
<dbReference type="PANTHER" id="PTHR43221:SF2">
    <property type="entry name" value="PROTEASE HTPX HOMOLOG"/>
    <property type="match status" value="1"/>
</dbReference>
<dbReference type="GO" id="GO:0004222">
    <property type="term" value="F:metalloendopeptidase activity"/>
    <property type="evidence" value="ECO:0007669"/>
    <property type="project" value="InterPro"/>
</dbReference>
<keyword evidence="3" id="KW-0645">Protease</keyword>
<organism evidence="13 14">
    <name type="scientific">Sphingobacterium olei</name>
    <dbReference type="NCBI Taxonomy" id="2571155"/>
    <lineage>
        <taxon>Bacteria</taxon>
        <taxon>Pseudomonadati</taxon>
        <taxon>Bacteroidota</taxon>
        <taxon>Sphingobacteriia</taxon>
        <taxon>Sphingobacteriales</taxon>
        <taxon>Sphingobacteriaceae</taxon>
        <taxon>Sphingobacterium</taxon>
    </lineage>
</organism>
<evidence type="ECO:0000256" key="9">
    <source>
        <dbReference type="ARBA" id="ARBA00023049"/>
    </source>
</evidence>
<feature type="transmembrane region" description="Helical" evidence="11">
    <location>
        <begin position="228"/>
        <end position="246"/>
    </location>
</feature>
<dbReference type="GO" id="GO:0006508">
    <property type="term" value="P:proteolysis"/>
    <property type="evidence" value="ECO:0007669"/>
    <property type="project" value="UniProtKB-KW"/>
</dbReference>
<keyword evidence="6" id="KW-0378">Hydrolase</keyword>
<dbReference type="OrthoDB" id="9789270at2"/>
<reference evidence="13 14" key="1">
    <citation type="submission" date="2019-04" db="EMBL/GenBank/DDBJ databases">
        <title>Sphingobacterium olei sp. nov., isolated from oil-contaminated soil.</title>
        <authorList>
            <person name="Liu B."/>
        </authorList>
    </citation>
    <scope>NUCLEOTIDE SEQUENCE [LARGE SCALE GENOMIC DNA]</scope>
    <source>
        <strain evidence="13 14">HAL-9</strain>
    </source>
</reference>
<keyword evidence="10 11" id="KW-0472">Membrane</keyword>
<sequence length="696" mass="79980">MRNQLFFLISIPYLIFIMDVQTSPSFKKEAKKTIFSILVFAFTYLLLFILSIGLTAACIYAGITVIAAAPSIPTLGLGLALIASAFTVLIYLIKFIFASSKTDLSHLTEIKASDEPRLFALIAEIVEEVDTKFPKKVYLSHDVNASVFYDSNFWSMFLPIRKNLQIGMGLVNSVTHQELKAILAHEFGHFSQKSMKVGSYVYNVNQIIYNMLYKNESLNKMNEKWASINGYAMIFIGISAFIIKGIQKILQQLYSYININYMALSREMEFHADEIAANVAGSKALSESLLRLSFSNFALENVLNFYDDRVKLNVKSPNLYTEQQLVMQFLAKKNKYPVRGAFPVIELEQIKKYNKSKLNIENQWASHPSDEDRINALNALNIIKANTDDSPAIALFEDNGAIAKHISNALFAHIQYTEVPNELNPEKFTEEFIADFEQNAFDDLYNGFYDSNNPIIENLALVDKSIVEIDVQELFSDEKIESIYELAALKNDKEALIAIQNGEIKIKTFDYASVKHPVQETHFVLQQIEKEIAEKEMEIKTNNIAVFRYFYTLARAQNKEEELYRLYAQFVKIDQQYDEKIKFHNTLIETTSFIFQVTPFDEITTHLEDVKKLEPKLKNELSLLLQTPLVTDKLDESIKNTLQTYTGNTLHYFDVDTYDDDNLTVLFSAINHYQQLIVRQYFLKKQEILKFQKALL</sequence>
<dbReference type="EMBL" id="SUME01000006">
    <property type="protein sequence ID" value="TJZ54960.1"/>
    <property type="molecule type" value="Genomic_DNA"/>
</dbReference>
<keyword evidence="7" id="KW-0862">Zinc</keyword>
<protein>
    <submittedName>
        <fullName evidence="13">Peptidase M48</fullName>
    </submittedName>
</protein>
<dbReference type="InterPro" id="IPR001915">
    <property type="entry name" value="Peptidase_M48"/>
</dbReference>
<feature type="domain" description="Peptidase M48" evidence="12">
    <location>
        <begin position="116"/>
        <end position="379"/>
    </location>
</feature>
<feature type="transmembrane region" description="Helical" evidence="11">
    <location>
        <begin position="34"/>
        <end position="63"/>
    </location>
</feature>
<evidence type="ECO:0000256" key="2">
    <source>
        <dbReference type="ARBA" id="ARBA00022475"/>
    </source>
</evidence>
<comment type="caution">
    <text evidence="13">The sequence shown here is derived from an EMBL/GenBank/DDBJ whole genome shotgun (WGS) entry which is preliminary data.</text>
</comment>
<dbReference type="PANTHER" id="PTHR43221">
    <property type="entry name" value="PROTEASE HTPX"/>
    <property type="match status" value="1"/>
</dbReference>
<dbReference type="InterPro" id="IPR050083">
    <property type="entry name" value="HtpX_protease"/>
</dbReference>
<keyword evidence="8 11" id="KW-1133">Transmembrane helix</keyword>
<proteinExistence type="predicted"/>
<evidence type="ECO:0000256" key="6">
    <source>
        <dbReference type="ARBA" id="ARBA00022801"/>
    </source>
</evidence>
<keyword evidence="5" id="KW-0479">Metal-binding</keyword>
<dbReference type="AlphaFoldDB" id="A0A4U0NL16"/>
<evidence type="ECO:0000256" key="3">
    <source>
        <dbReference type="ARBA" id="ARBA00022670"/>
    </source>
</evidence>
<feature type="transmembrane region" description="Helical" evidence="11">
    <location>
        <begin position="75"/>
        <end position="97"/>
    </location>
</feature>
<dbReference type="GO" id="GO:0046872">
    <property type="term" value="F:metal ion binding"/>
    <property type="evidence" value="ECO:0007669"/>
    <property type="project" value="UniProtKB-KW"/>
</dbReference>
<evidence type="ECO:0000256" key="8">
    <source>
        <dbReference type="ARBA" id="ARBA00022989"/>
    </source>
</evidence>
<evidence type="ECO:0000256" key="10">
    <source>
        <dbReference type="ARBA" id="ARBA00023136"/>
    </source>
</evidence>
<evidence type="ECO:0000256" key="1">
    <source>
        <dbReference type="ARBA" id="ARBA00001947"/>
    </source>
</evidence>
<evidence type="ECO:0000256" key="7">
    <source>
        <dbReference type="ARBA" id="ARBA00022833"/>
    </source>
</evidence>
<evidence type="ECO:0000256" key="4">
    <source>
        <dbReference type="ARBA" id="ARBA00022692"/>
    </source>
</evidence>
<evidence type="ECO:0000256" key="5">
    <source>
        <dbReference type="ARBA" id="ARBA00022723"/>
    </source>
</evidence>
<dbReference type="Proteomes" id="UP000306808">
    <property type="component" value="Unassembled WGS sequence"/>
</dbReference>
<evidence type="ECO:0000256" key="11">
    <source>
        <dbReference type="SAM" id="Phobius"/>
    </source>
</evidence>
<keyword evidence="2" id="KW-1003">Cell membrane</keyword>
<keyword evidence="14" id="KW-1185">Reference proteome</keyword>
<evidence type="ECO:0000259" key="12">
    <source>
        <dbReference type="Pfam" id="PF01435"/>
    </source>
</evidence>